<dbReference type="PROSITE" id="PS51891">
    <property type="entry name" value="CENP_V_GFA"/>
    <property type="match status" value="1"/>
</dbReference>
<dbReference type="PANTHER" id="PTHR33337:SF40">
    <property type="entry name" value="CENP-V_GFA DOMAIN-CONTAINING PROTEIN-RELATED"/>
    <property type="match status" value="1"/>
</dbReference>
<proteinExistence type="inferred from homology"/>
<accession>A0A837GAS3</accession>
<evidence type="ECO:0000256" key="1">
    <source>
        <dbReference type="ARBA" id="ARBA00005495"/>
    </source>
</evidence>
<name>A0A837GAS3_9VIBR</name>
<evidence type="ECO:0000256" key="2">
    <source>
        <dbReference type="ARBA" id="ARBA00022723"/>
    </source>
</evidence>
<evidence type="ECO:0000256" key="3">
    <source>
        <dbReference type="ARBA" id="ARBA00022833"/>
    </source>
</evidence>
<dbReference type="Pfam" id="PF04828">
    <property type="entry name" value="GFA"/>
    <property type="match status" value="1"/>
</dbReference>
<comment type="similarity">
    <text evidence="1">Belongs to the Gfa family.</text>
</comment>
<evidence type="ECO:0000313" key="5">
    <source>
        <dbReference type="EMBL" id="KJY77497.1"/>
    </source>
</evidence>
<dbReference type="EMBL" id="JXXR01000001">
    <property type="protein sequence ID" value="KJY77497.1"/>
    <property type="molecule type" value="Genomic_DNA"/>
</dbReference>
<dbReference type="Gene3D" id="3.90.1590.10">
    <property type="entry name" value="glutathione-dependent formaldehyde- activating enzyme (gfa)"/>
    <property type="match status" value="1"/>
</dbReference>
<dbReference type="InterPro" id="IPR006913">
    <property type="entry name" value="CENP-V/GFA"/>
</dbReference>
<keyword evidence="3" id="KW-0862">Zinc</keyword>
<dbReference type="RefSeq" id="WP_019275517.1">
    <property type="nucleotide sequence ID" value="NZ_CP063051.1"/>
</dbReference>
<comment type="caution">
    <text evidence="5">The sequence shown here is derived from an EMBL/GenBank/DDBJ whole genome shotgun (WGS) entry which is preliminary data.</text>
</comment>
<gene>
    <name evidence="5" type="ORF">TW71_00205</name>
</gene>
<keyword evidence="2" id="KW-0479">Metal-binding</keyword>
<reference evidence="5" key="1">
    <citation type="journal article" date="2015" name="BMC Genomics">
        <title>Genome mining reveals unlocked bioactive potential of marine Gram-negative bacteria.</title>
        <authorList>
            <person name="Machado H."/>
            <person name="Sonnenschein E.C."/>
            <person name="Melchiorsen J."/>
            <person name="Gram L."/>
        </authorList>
    </citation>
    <scope>NUCLEOTIDE SEQUENCE</scope>
    <source>
        <strain evidence="5">S2052</strain>
    </source>
</reference>
<dbReference type="GO" id="GO:0016846">
    <property type="term" value="F:carbon-sulfur lyase activity"/>
    <property type="evidence" value="ECO:0007669"/>
    <property type="project" value="InterPro"/>
</dbReference>
<organism evidence="5">
    <name type="scientific">Vibrio coralliilyticus</name>
    <dbReference type="NCBI Taxonomy" id="190893"/>
    <lineage>
        <taxon>Bacteria</taxon>
        <taxon>Pseudomonadati</taxon>
        <taxon>Pseudomonadota</taxon>
        <taxon>Gammaproteobacteria</taxon>
        <taxon>Vibrionales</taxon>
        <taxon>Vibrionaceae</taxon>
        <taxon>Vibrio</taxon>
    </lineage>
</organism>
<sequence>MKGTCLCGSVEVQAEEEHDVSLCHCNMCRQWSGGPLHAIHCHSKVQFSGNSIKRYRSSEWAERGFCSICGTHLFYYLIPGDEYVLSVGLFQEHRFSLKNEIFVDEKPGYYELNSGSHKMTAQQVFEQFAPKES</sequence>
<keyword evidence="4" id="KW-0456">Lyase</keyword>
<evidence type="ECO:0000256" key="4">
    <source>
        <dbReference type="ARBA" id="ARBA00023239"/>
    </source>
</evidence>
<dbReference type="AlphaFoldDB" id="A0A837GAS3"/>
<protein>
    <submittedName>
        <fullName evidence="5">Aldehyde-activating protein</fullName>
    </submittedName>
</protein>
<dbReference type="SUPFAM" id="SSF51316">
    <property type="entry name" value="Mss4-like"/>
    <property type="match status" value="1"/>
</dbReference>
<dbReference type="GO" id="GO:0046872">
    <property type="term" value="F:metal ion binding"/>
    <property type="evidence" value="ECO:0007669"/>
    <property type="project" value="UniProtKB-KW"/>
</dbReference>
<dbReference type="InterPro" id="IPR011057">
    <property type="entry name" value="Mss4-like_sf"/>
</dbReference>
<dbReference type="PANTHER" id="PTHR33337">
    <property type="entry name" value="GFA DOMAIN-CONTAINING PROTEIN"/>
    <property type="match status" value="1"/>
</dbReference>